<evidence type="ECO:0000256" key="3">
    <source>
        <dbReference type="ARBA" id="ARBA00023163"/>
    </source>
</evidence>
<dbReference type="SUPFAM" id="SSF46894">
    <property type="entry name" value="C-terminal effector domain of the bipartite response regulators"/>
    <property type="match status" value="1"/>
</dbReference>
<keyword evidence="6" id="KW-1185">Reference proteome</keyword>
<protein>
    <submittedName>
        <fullName evidence="5">Helix-turn-helix transcriptional regulator</fullName>
    </submittedName>
</protein>
<dbReference type="InterPro" id="IPR036388">
    <property type="entry name" value="WH-like_DNA-bd_sf"/>
</dbReference>
<dbReference type="GO" id="GO:0006355">
    <property type="term" value="P:regulation of DNA-templated transcription"/>
    <property type="evidence" value="ECO:0007669"/>
    <property type="project" value="InterPro"/>
</dbReference>
<dbReference type="PROSITE" id="PS50043">
    <property type="entry name" value="HTH_LUXR_2"/>
    <property type="match status" value="1"/>
</dbReference>
<keyword evidence="1" id="KW-0805">Transcription regulation</keyword>
<dbReference type="RefSeq" id="WP_168834854.1">
    <property type="nucleotide sequence ID" value="NZ_JABAIK010000002.1"/>
</dbReference>
<evidence type="ECO:0000313" key="5">
    <source>
        <dbReference type="EMBL" id="NLS11746.1"/>
    </source>
</evidence>
<accession>A0A7X8TNH6</accession>
<dbReference type="InterPro" id="IPR039420">
    <property type="entry name" value="WalR-like"/>
</dbReference>
<dbReference type="CDD" id="cd06170">
    <property type="entry name" value="LuxR_C_like"/>
    <property type="match status" value="1"/>
</dbReference>
<keyword evidence="2" id="KW-0238">DNA-binding</keyword>
<evidence type="ECO:0000259" key="4">
    <source>
        <dbReference type="PROSITE" id="PS50043"/>
    </source>
</evidence>
<dbReference type="AlphaFoldDB" id="A0A7X8TNH6"/>
<dbReference type="InterPro" id="IPR016032">
    <property type="entry name" value="Sig_transdc_resp-reg_C-effctor"/>
</dbReference>
<gene>
    <name evidence="5" type="ORF">HGP28_02435</name>
</gene>
<name>A0A7X8TNH6_9VIBR</name>
<dbReference type="PANTHER" id="PTHR43214">
    <property type="entry name" value="TWO-COMPONENT RESPONSE REGULATOR"/>
    <property type="match status" value="1"/>
</dbReference>
<dbReference type="Gene3D" id="1.10.10.10">
    <property type="entry name" value="Winged helix-like DNA-binding domain superfamily/Winged helix DNA-binding domain"/>
    <property type="match status" value="1"/>
</dbReference>
<dbReference type="InterPro" id="IPR049151">
    <property type="entry name" value="CsgD-like_REC"/>
</dbReference>
<dbReference type="EMBL" id="JABAIK010000002">
    <property type="protein sequence ID" value="NLS11746.1"/>
    <property type="molecule type" value="Genomic_DNA"/>
</dbReference>
<dbReference type="PRINTS" id="PR00038">
    <property type="entry name" value="HTHLUXR"/>
</dbReference>
<evidence type="ECO:0000313" key="6">
    <source>
        <dbReference type="Proteomes" id="UP000535589"/>
    </source>
</evidence>
<dbReference type="Pfam" id="PF21155">
    <property type="entry name" value="VpsT-like_REC"/>
    <property type="match status" value="1"/>
</dbReference>
<keyword evidence="3" id="KW-0804">Transcription</keyword>
<dbReference type="GO" id="GO:0003677">
    <property type="term" value="F:DNA binding"/>
    <property type="evidence" value="ECO:0007669"/>
    <property type="project" value="UniProtKB-KW"/>
</dbReference>
<feature type="domain" description="HTH luxR-type" evidence="4">
    <location>
        <begin position="149"/>
        <end position="214"/>
    </location>
</feature>
<sequence length="221" mass="25209">MATAATRVVLIADDSLQSILLKDKLEQVLGAEFVLFTPQQLVTATTLPARCRWILFDHDLAQASFYSHYVSLLHRAEHPVQEILFNCAHSVGSETLAHWQNVVGLFYFDDSIEHLQQGIARILSGEMWFSRRLASELIEGLRLHRKPVSSHDMVPLTKRERQIITLLSNGDSNQQIARTLSVSENTVKTHLHNIFRKIDVRNRVQALIWAKDHLSFHQGLS</sequence>
<comment type="caution">
    <text evidence="5">The sequence shown here is derived from an EMBL/GenBank/DDBJ whole genome shotgun (WGS) entry which is preliminary data.</text>
</comment>
<dbReference type="SMART" id="SM00421">
    <property type="entry name" value="HTH_LUXR"/>
    <property type="match status" value="1"/>
</dbReference>
<proteinExistence type="predicted"/>
<dbReference type="FunFam" id="1.10.10.10:FF:000153">
    <property type="entry name" value="LuxR family transcriptional regulator"/>
    <property type="match status" value="1"/>
</dbReference>
<organism evidence="5 6">
    <name type="scientific">Vibrio agarilyticus</name>
    <dbReference type="NCBI Taxonomy" id="2726741"/>
    <lineage>
        <taxon>Bacteria</taxon>
        <taxon>Pseudomonadati</taxon>
        <taxon>Pseudomonadota</taxon>
        <taxon>Gammaproteobacteria</taxon>
        <taxon>Vibrionales</taxon>
        <taxon>Vibrionaceae</taxon>
        <taxon>Vibrio</taxon>
    </lineage>
</organism>
<dbReference type="InterPro" id="IPR000792">
    <property type="entry name" value="Tscrpt_reg_LuxR_C"/>
</dbReference>
<dbReference type="Pfam" id="PF00196">
    <property type="entry name" value="GerE"/>
    <property type="match status" value="1"/>
</dbReference>
<reference evidence="5 6" key="1">
    <citation type="submission" date="2020-04" db="EMBL/GenBank/DDBJ databases">
        <title>Vibrio sp. SM6, a novel species isolated from seawater.</title>
        <authorList>
            <person name="Wang X."/>
        </authorList>
    </citation>
    <scope>NUCLEOTIDE SEQUENCE [LARGE SCALE GENOMIC DNA]</scope>
    <source>
        <strain evidence="5 6">SM6</strain>
    </source>
</reference>
<dbReference type="PROSITE" id="PS00622">
    <property type="entry name" value="HTH_LUXR_1"/>
    <property type="match status" value="1"/>
</dbReference>
<dbReference type="PANTHER" id="PTHR43214:SF38">
    <property type="entry name" value="NITRATE_NITRITE RESPONSE REGULATOR PROTEIN NARL"/>
    <property type="match status" value="1"/>
</dbReference>
<evidence type="ECO:0000256" key="1">
    <source>
        <dbReference type="ARBA" id="ARBA00023015"/>
    </source>
</evidence>
<dbReference type="Gene3D" id="3.40.50.2300">
    <property type="match status" value="1"/>
</dbReference>
<evidence type="ECO:0000256" key="2">
    <source>
        <dbReference type="ARBA" id="ARBA00023125"/>
    </source>
</evidence>
<dbReference type="Proteomes" id="UP000535589">
    <property type="component" value="Unassembled WGS sequence"/>
</dbReference>